<proteinExistence type="predicted"/>
<name>A0A4R5QHN5_9PROT</name>
<evidence type="ECO:0000256" key="1">
    <source>
        <dbReference type="SAM" id="MobiDB-lite"/>
    </source>
</evidence>
<feature type="region of interest" description="Disordered" evidence="1">
    <location>
        <begin position="1"/>
        <end position="20"/>
    </location>
</feature>
<dbReference type="InterPro" id="IPR009354">
    <property type="entry name" value="Usg"/>
</dbReference>
<gene>
    <name evidence="2" type="ORF">E2C06_12925</name>
</gene>
<evidence type="ECO:0000313" key="2">
    <source>
        <dbReference type="EMBL" id="TDH62278.1"/>
    </source>
</evidence>
<accession>A0A4R5QHN5</accession>
<dbReference type="OrthoDB" id="9811054at2"/>
<comment type="caution">
    <text evidence="2">The sequence shown here is derived from an EMBL/GenBank/DDBJ whole genome shotgun (WGS) entry which is preliminary data.</text>
</comment>
<dbReference type="Proteomes" id="UP000295096">
    <property type="component" value="Unassembled WGS sequence"/>
</dbReference>
<sequence length="119" mass="14099">MNQEERRRPHRRYGPKTAEERTTGVLQEIESFVRVPELKVPDWRLTTAEILYHMPDHPGVLQTFIWQKLDRAPVFPELTRFLDFWKREIEGPLHSVRVASAALIRPAELRYANGQFLLH</sequence>
<protein>
    <submittedName>
        <fullName evidence="2">Usg-like family protein</fullName>
    </submittedName>
</protein>
<evidence type="ECO:0000313" key="3">
    <source>
        <dbReference type="Proteomes" id="UP000295096"/>
    </source>
</evidence>
<reference evidence="2 3" key="1">
    <citation type="journal article" date="2016" name="J. Microbiol.">
        <title>Dankookia rubra gen. nov., sp. nov., an alphaproteobacterium isolated from sediment of a shallow stream.</title>
        <authorList>
            <person name="Kim W.H."/>
            <person name="Kim D.H."/>
            <person name="Kang K."/>
            <person name="Ahn T.Y."/>
        </authorList>
    </citation>
    <scope>NUCLEOTIDE SEQUENCE [LARGE SCALE GENOMIC DNA]</scope>
    <source>
        <strain evidence="2 3">JCM30602</strain>
    </source>
</reference>
<dbReference type="Pfam" id="PF06233">
    <property type="entry name" value="Usg"/>
    <property type="match status" value="1"/>
</dbReference>
<keyword evidence="3" id="KW-1185">Reference proteome</keyword>
<organism evidence="2 3">
    <name type="scientific">Dankookia rubra</name>
    <dbReference type="NCBI Taxonomy" id="1442381"/>
    <lineage>
        <taxon>Bacteria</taxon>
        <taxon>Pseudomonadati</taxon>
        <taxon>Pseudomonadota</taxon>
        <taxon>Alphaproteobacteria</taxon>
        <taxon>Acetobacterales</taxon>
        <taxon>Roseomonadaceae</taxon>
        <taxon>Dankookia</taxon>
    </lineage>
</organism>
<dbReference type="EMBL" id="SMSJ01000013">
    <property type="protein sequence ID" value="TDH62278.1"/>
    <property type="molecule type" value="Genomic_DNA"/>
</dbReference>
<dbReference type="AlphaFoldDB" id="A0A4R5QHN5"/>